<evidence type="ECO:0000256" key="6">
    <source>
        <dbReference type="PIRSR" id="PIRSR604254-1"/>
    </source>
</evidence>
<keyword evidence="4 7" id="KW-1133">Transmembrane helix</keyword>
<evidence type="ECO:0000256" key="1">
    <source>
        <dbReference type="ARBA" id="ARBA00004141"/>
    </source>
</evidence>
<dbReference type="Proteomes" id="UP000887577">
    <property type="component" value="Unplaced"/>
</dbReference>
<feature type="binding site" evidence="6">
    <location>
        <position position="286"/>
    </location>
    <ligand>
        <name>Zn(2+)</name>
        <dbReference type="ChEBI" id="CHEBI:29105"/>
    </ligand>
</feature>
<evidence type="ECO:0000256" key="7">
    <source>
        <dbReference type="SAM" id="Phobius"/>
    </source>
</evidence>
<organism evidence="8 9">
    <name type="scientific">Panagrolaimus superbus</name>
    <dbReference type="NCBI Taxonomy" id="310955"/>
    <lineage>
        <taxon>Eukaryota</taxon>
        <taxon>Metazoa</taxon>
        <taxon>Ecdysozoa</taxon>
        <taxon>Nematoda</taxon>
        <taxon>Chromadorea</taxon>
        <taxon>Rhabditida</taxon>
        <taxon>Tylenchina</taxon>
        <taxon>Panagrolaimomorpha</taxon>
        <taxon>Panagrolaimoidea</taxon>
        <taxon>Panagrolaimidae</taxon>
        <taxon>Panagrolaimus</taxon>
    </lineage>
</organism>
<dbReference type="GO" id="GO:0046872">
    <property type="term" value="F:metal ion binding"/>
    <property type="evidence" value="ECO:0007669"/>
    <property type="project" value="UniProtKB-KW"/>
</dbReference>
<keyword evidence="5 7" id="KW-0472">Membrane</keyword>
<keyword evidence="6" id="KW-0479">Metal-binding</keyword>
<comment type="subcellular location">
    <subcellularLocation>
        <location evidence="1">Membrane</location>
        <topology evidence="1">Multi-pass membrane protein</topology>
    </subcellularLocation>
</comment>
<dbReference type="Pfam" id="PF03006">
    <property type="entry name" value="HlyIII"/>
    <property type="match status" value="1"/>
</dbReference>
<dbReference type="PANTHER" id="PTHR20855">
    <property type="entry name" value="ADIPOR/PROGESTIN RECEPTOR-RELATED"/>
    <property type="match status" value="1"/>
</dbReference>
<protein>
    <submittedName>
        <fullName evidence="9">Adiponectin receptor protein</fullName>
    </submittedName>
</protein>
<dbReference type="PANTHER" id="PTHR20855:SF127">
    <property type="entry name" value="PROGESTIN AND ADIPOQ RECEPTOR-LIKE PROTEIN 1"/>
    <property type="match status" value="1"/>
</dbReference>
<dbReference type="AlphaFoldDB" id="A0A914Z9E1"/>
<feature type="binding site" evidence="6">
    <location>
        <position position="136"/>
    </location>
    <ligand>
        <name>Zn(2+)</name>
        <dbReference type="ChEBI" id="CHEBI:29105"/>
    </ligand>
</feature>
<evidence type="ECO:0000256" key="3">
    <source>
        <dbReference type="ARBA" id="ARBA00022692"/>
    </source>
</evidence>
<feature type="transmembrane region" description="Helical" evidence="7">
    <location>
        <begin position="284"/>
        <end position="300"/>
    </location>
</feature>
<evidence type="ECO:0000256" key="2">
    <source>
        <dbReference type="ARBA" id="ARBA00007018"/>
    </source>
</evidence>
<comment type="similarity">
    <text evidence="2">Belongs to the ADIPOR family.</text>
</comment>
<feature type="transmembrane region" description="Helical" evidence="7">
    <location>
        <begin position="181"/>
        <end position="199"/>
    </location>
</feature>
<feature type="binding site" evidence="6">
    <location>
        <position position="282"/>
    </location>
    <ligand>
        <name>Zn(2+)</name>
        <dbReference type="ChEBI" id="CHEBI:29105"/>
    </ligand>
</feature>
<feature type="transmembrane region" description="Helical" evidence="7">
    <location>
        <begin position="244"/>
        <end position="264"/>
    </location>
</feature>
<keyword evidence="3 7" id="KW-0812">Transmembrane</keyword>
<sequence>MKNFDDDIVVEGDKNDVEKEKLKIDNIEIKESAKNSRKWTIKRFEALPLWLRDNKYLLSGHRPPLPSVLDCFKSIFSIHSETGNIWTHLLGCLAFFILAAWFLTHESDHINFQEKIVFSFFFAGAILCLGCSFVFHTLCCHSEQISIFFRKLDYTGISMLLIGSVIPYIYYAFYCRQTAKIFYISAITLIGFGAMFVSLSKKFGEFKYRTLRAGVFVAMGLSGVFPAMHLMYTDGLYKHINETSFIPLFLMAFLYIFGAAIYGLRIPEKYFPGKFDIWLQSHQLLHICVIVAAFTHFYGIQKMARLRLIEGKC</sequence>
<evidence type="ECO:0000313" key="8">
    <source>
        <dbReference type="Proteomes" id="UP000887577"/>
    </source>
</evidence>
<feature type="transmembrane region" description="Helical" evidence="7">
    <location>
        <begin position="155"/>
        <end position="174"/>
    </location>
</feature>
<reference evidence="9" key="1">
    <citation type="submission" date="2022-11" db="UniProtKB">
        <authorList>
            <consortium name="WormBaseParasite"/>
        </authorList>
    </citation>
    <scope>IDENTIFICATION</scope>
</reference>
<accession>A0A914Z9E1</accession>
<evidence type="ECO:0000256" key="5">
    <source>
        <dbReference type="ARBA" id="ARBA00023136"/>
    </source>
</evidence>
<dbReference type="GO" id="GO:0038023">
    <property type="term" value="F:signaling receptor activity"/>
    <property type="evidence" value="ECO:0007669"/>
    <property type="project" value="TreeGrafter"/>
</dbReference>
<feature type="transmembrane region" description="Helical" evidence="7">
    <location>
        <begin position="85"/>
        <end position="104"/>
    </location>
</feature>
<dbReference type="GO" id="GO:0005886">
    <property type="term" value="C:plasma membrane"/>
    <property type="evidence" value="ECO:0007669"/>
    <property type="project" value="TreeGrafter"/>
</dbReference>
<dbReference type="WBParaSite" id="PSU_v2.g6867.t1">
    <property type="protein sequence ID" value="PSU_v2.g6867.t1"/>
    <property type="gene ID" value="PSU_v2.g6867"/>
</dbReference>
<name>A0A914Z9E1_9BILA</name>
<dbReference type="GO" id="GO:0033211">
    <property type="term" value="P:adiponectin-activated signaling pathway"/>
    <property type="evidence" value="ECO:0007669"/>
    <property type="project" value="TreeGrafter"/>
</dbReference>
<dbReference type="InterPro" id="IPR004254">
    <property type="entry name" value="AdipoR/HlyIII-related"/>
</dbReference>
<feature type="transmembrane region" description="Helical" evidence="7">
    <location>
        <begin position="211"/>
        <end position="232"/>
    </location>
</feature>
<evidence type="ECO:0000313" key="9">
    <source>
        <dbReference type="WBParaSite" id="PSU_v2.g6867.t1"/>
    </source>
</evidence>
<proteinExistence type="inferred from homology"/>
<keyword evidence="8" id="KW-1185">Reference proteome</keyword>
<evidence type="ECO:0000256" key="4">
    <source>
        <dbReference type="ARBA" id="ARBA00022989"/>
    </source>
</evidence>
<keyword evidence="6" id="KW-0862">Zinc</keyword>
<feature type="transmembrane region" description="Helical" evidence="7">
    <location>
        <begin position="116"/>
        <end position="135"/>
    </location>
</feature>